<feature type="transmembrane region" description="Helical" evidence="5">
    <location>
        <begin position="195"/>
        <end position="218"/>
    </location>
</feature>
<feature type="transmembrane region" description="Helical" evidence="5">
    <location>
        <begin position="40"/>
        <end position="59"/>
    </location>
</feature>
<comment type="caution">
    <text evidence="6">The sequence shown here is derived from an EMBL/GenBank/DDBJ whole genome shotgun (WGS) entry which is preliminary data.</text>
</comment>
<dbReference type="EMBL" id="JAOTPV010000006">
    <property type="protein sequence ID" value="KAJ4480949.1"/>
    <property type="molecule type" value="Genomic_DNA"/>
</dbReference>
<proteinExistence type="predicted"/>
<evidence type="ECO:0000256" key="1">
    <source>
        <dbReference type="ARBA" id="ARBA00004141"/>
    </source>
</evidence>
<evidence type="ECO:0000256" key="5">
    <source>
        <dbReference type="SAM" id="Phobius"/>
    </source>
</evidence>
<dbReference type="InterPro" id="IPR000537">
    <property type="entry name" value="UbiA_prenyltransferase"/>
</dbReference>
<keyword evidence="4 5" id="KW-0472">Membrane</keyword>
<evidence type="ECO:0000256" key="2">
    <source>
        <dbReference type="ARBA" id="ARBA00022692"/>
    </source>
</evidence>
<name>A0A9W9DRA5_9AGAR</name>
<dbReference type="GO" id="GO:0016765">
    <property type="term" value="F:transferase activity, transferring alkyl or aryl (other than methyl) groups"/>
    <property type="evidence" value="ECO:0007669"/>
    <property type="project" value="InterPro"/>
</dbReference>
<dbReference type="Proteomes" id="UP001150266">
    <property type="component" value="Unassembled WGS sequence"/>
</dbReference>
<keyword evidence="7" id="KW-1185">Reference proteome</keyword>
<evidence type="ECO:0000313" key="7">
    <source>
        <dbReference type="Proteomes" id="UP001150266"/>
    </source>
</evidence>
<reference evidence="6" key="1">
    <citation type="submission" date="2022-08" db="EMBL/GenBank/DDBJ databases">
        <title>A Global Phylogenomic Analysis of the Shiitake Genus Lentinula.</title>
        <authorList>
            <consortium name="DOE Joint Genome Institute"/>
            <person name="Sierra-Patev S."/>
            <person name="Min B."/>
            <person name="Naranjo-Ortiz M."/>
            <person name="Looney B."/>
            <person name="Konkel Z."/>
            <person name="Slot J.C."/>
            <person name="Sakamoto Y."/>
            <person name="Steenwyk J.L."/>
            <person name="Rokas A."/>
            <person name="Carro J."/>
            <person name="Camarero S."/>
            <person name="Ferreira P."/>
            <person name="Molpeceres G."/>
            <person name="Ruiz-Duenas F.J."/>
            <person name="Serrano A."/>
            <person name="Henrissat B."/>
            <person name="Drula E."/>
            <person name="Hughes K.W."/>
            <person name="Mata J.L."/>
            <person name="Ishikawa N.K."/>
            <person name="Vargas-Isla R."/>
            <person name="Ushijima S."/>
            <person name="Smith C.A."/>
            <person name="Ahrendt S."/>
            <person name="Andreopoulos W."/>
            <person name="He G."/>
            <person name="Labutti K."/>
            <person name="Lipzen A."/>
            <person name="Ng V."/>
            <person name="Riley R."/>
            <person name="Sandor L."/>
            <person name="Barry K."/>
            <person name="Martinez A.T."/>
            <person name="Xiao Y."/>
            <person name="Gibbons J.G."/>
            <person name="Terashima K."/>
            <person name="Grigoriev I.V."/>
            <person name="Hibbett D.S."/>
        </authorList>
    </citation>
    <scope>NUCLEOTIDE SEQUENCE</scope>
    <source>
        <strain evidence="6">JLM2183</strain>
    </source>
</reference>
<dbReference type="AlphaFoldDB" id="A0A9W9DRA5"/>
<accession>A0A9W9DRA5</accession>
<organism evidence="6 7">
    <name type="scientific">Lentinula aciculospora</name>
    <dbReference type="NCBI Taxonomy" id="153920"/>
    <lineage>
        <taxon>Eukaryota</taxon>
        <taxon>Fungi</taxon>
        <taxon>Dikarya</taxon>
        <taxon>Basidiomycota</taxon>
        <taxon>Agaricomycotina</taxon>
        <taxon>Agaricomycetes</taxon>
        <taxon>Agaricomycetidae</taxon>
        <taxon>Agaricales</taxon>
        <taxon>Marasmiineae</taxon>
        <taxon>Omphalotaceae</taxon>
        <taxon>Lentinula</taxon>
    </lineage>
</organism>
<feature type="transmembrane region" description="Helical" evidence="5">
    <location>
        <begin position="224"/>
        <end position="243"/>
    </location>
</feature>
<dbReference type="PANTHER" id="PTHR42723">
    <property type="entry name" value="CHLOROPHYLL SYNTHASE"/>
    <property type="match status" value="1"/>
</dbReference>
<dbReference type="GO" id="GO:0016020">
    <property type="term" value="C:membrane"/>
    <property type="evidence" value="ECO:0007669"/>
    <property type="project" value="UniProtKB-SubCell"/>
</dbReference>
<evidence type="ECO:0000313" key="6">
    <source>
        <dbReference type="EMBL" id="KAJ4480949.1"/>
    </source>
</evidence>
<feature type="transmembrane region" description="Helical" evidence="5">
    <location>
        <begin position="95"/>
        <end position="124"/>
    </location>
</feature>
<feature type="transmembrane region" description="Helical" evidence="5">
    <location>
        <begin position="157"/>
        <end position="174"/>
    </location>
</feature>
<dbReference type="OrthoDB" id="434972at2759"/>
<comment type="subcellular location">
    <subcellularLocation>
        <location evidence="1">Membrane</location>
        <topology evidence="1">Multi-pass membrane protein</topology>
    </subcellularLocation>
</comment>
<dbReference type="PANTHER" id="PTHR42723:SF1">
    <property type="entry name" value="CHLOROPHYLL SYNTHASE, CHLOROPLASTIC"/>
    <property type="match status" value="1"/>
</dbReference>
<keyword evidence="2 5" id="KW-0812">Transmembrane</keyword>
<dbReference type="InterPro" id="IPR044878">
    <property type="entry name" value="UbiA_sf"/>
</dbReference>
<feature type="transmembrane region" description="Helical" evidence="5">
    <location>
        <begin position="12"/>
        <end position="34"/>
    </location>
</feature>
<dbReference type="CDD" id="cd13965">
    <property type="entry name" value="PT_UbiA_3"/>
    <property type="match status" value="1"/>
</dbReference>
<sequence>MFNAIRTAIVTLYLFNKADMKTIVGPCIIFALALAKNRSWTSSLLAVFWLWIVLLQVTLTNQTVGNSPAEDAINKPNRPIPSGRISHKTARALRWIMLPIDLIISVKMGAFPAATGISILTALYNEGGLDEHWFTKNGCCAFFYGAFEYANTPTLSINQLAGIICSGLIAWTTIHAQDFRDDEGDRLRNRKTFTLLYPELSRLTIPVALIGWSLALFYFSQVRIVAKAVTLMLAIWVGFRFYALRDTQNDKWSYDMYDVWLVAAHYCLSDLQVEQTIVVY</sequence>
<dbReference type="InterPro" id="IPR050475">
    <property type="entry name" value="Prenyltransferase_related"/>
</dbReference>
<keyword evidence="3 5" id="KW-1133">Transmembrane helix</keyword>
<dbReference type="Pfam" id="PF01040">
    <property type="entry name" value="UbiA"/>
    <property type="match status" value="1"/>
</dbReference>
<dbReference type="Gene3D" id="1.10.357.140">
    <property type="entry name" value="UbiA prenyltransferase"/>
    <property type="match status" value="1"/>
</dbReference>
<gene>
    <name evidence="6" type="ORF">J3R30DRAFT_3864741</name>
</gene>
<evidence type="ECO:0000256" key="3">
    <source>
        <dbReference type="ARBA" id="ARBA00022989"/>
    </source>
</evidence>
<evidence type="ECO:0000256" key="4">
    <source>
        <dbReference type="ARBA" id="ARBA00023136"/>
    </source>
</evidence>
<protein>
    <submittedName>
        <fullName evidence="6">UbiA prenyltransferase family</fullName>
    </submittedName>
</protein>